<gene>
    <name evidence="1" type="ORF">Sradi_5725100</name>
</gene>
<dbReference type="AlphaFoldDB" id="A0AAW2L3I6"/>
<sequence>MESADGSVAFVSAGGVEINRESVGVDALISPGGALEVGLPLKYAHIHRILLQAQAQFLAQAHAPVPAPT</sequence>
<name>A0AAW2L3I6_SESRA</name>
<reference evidence="1" key="2">
    <citation type="journal article" date="2024" name="Plant">
        <title>Genomic evolution and insights into agronomic trait innovations of Sesamum species.</title>
        <authorList>
            <person name="Miao H."/>
            <person name="Wang L."/>
            <person name="Qu L."/>
            <person name="Liu H."/>
            <person name="Sun Y."/>
            <person name="Le M."/>
            <person name="Wang Q."/>
            <person name="Wei S."/>
            <person name="Zheng Y."/>
            <person name="Lin W."/>
            <person name="Duan Y."/>
            <person name="Cao H."/>
            <person name="Xiong S."/>
            <person name="Wang X."/>
            <person name="Wei L."/>
            <person name="Li C."/>
            <person name="Ma Q."/>
            <person name="Ju M."/>
            <person name="Zhao R."/>
            <person name="Li G."/>
            <person name="Mu C."/>
            <person name="Tian Q."/>
            <person name="Mei H."/>
            <person name="Zhang T."/>
            <person name="Gao T."/>
            <person name="Zhang H."/>
        </authorList>
    </citation>
    <scope>NUCLEOTIDE SEQUENCE</scope>
    <source>
        <strain evidence="1">G02</strain>
    </source>
</reference>
<proteinExistence type="predicted"/>
<evidence type="ECO:0000313" key="1">
    <source>
        <dbReference type="EMBL" id="KAL0313258.1"/>
    </source>
</evidence>
<accession>A0AAW2L3I6</accession>
<dbReference type="EMBL" id="JACGWJ010000026">
    <property type="protein sequence ID" value="KAL0313258.1"/>
    <property type="molecule type" value="Genomic_DNA"/>
</dbReference>
<reference evidence="1" key="1">
    <citation type="submission" date="2020-06" db="EMBL/GenBank/DDBJ databases">
        <authorList>
            <person name="Li T."/>
            <person name="Hu X."/>
            <person name="Zhang T."/>
            <person name="Song X."/>
            <person name="Zhang H."/>
            <person name="Dai N."/>
            <person name="Sheng W."/>
            <person name="Hou X."/>
            <person name="Wei L."/>
        </authorList>
    </citation>
    <scope>NUCLEOTIDE SEQUENCE</scope>
    <source>
        <strain evidence="1">G02</strain>
        <tissue evidence="1">Leaf</tissue>
    </source>
</reference>
<comment type="caution">
    <text evidence="1">The sequence shown here is derived from an EMBL/GenBank/DDBJ whole genome shotgun (WGS) entry which is preliminary data.</text>
</comment>
<protein>
    <submittedName>
        <fullName evidence="1">Uncharacterized protein</fullName>
    </submittedName>
</protein>
<organism evidence="1">
    <name type="scientific">Sesamum radiatum</name>
    <name type="common">Black benniseed</name>
    <dbReference type="NCBI Taxonomy" id="300843"/>
    <lineage>
        <taxon>Eukaryota</taxon>
        <taxon>Viridiplantae</taxon>
        <taxon>Streptophyta</taxon>
        <taxon>Embryophyta</taxon>
        <taxon>Tracheophyta</taxon>
        <taxon>Spermatophyta</taxon>
        <taxon>Magnoliopsida</taxon>
        <taxon>eudicotyledons</taxon>
        <taxon>Gunneridae</taxon>
        <taxon>Pentapetalae</taxon>
        <taxon>asterids</taxon>
        <taxon>lamiids</taxon>
        <taxon>Lamiales</taxon>
        <taxon>Pedaliaceae</taxon>
        <taxon>Sesamum</taxon>
    </lineage>
</organism>